<reference evidence="2" key="2">
    <citation type="journal article" date="2015" name="Data Brief">
        <title>Shoot transcriptome of the giant reed, Arundo donax.</title>
        <authorList>
            <person name="Barrero R.A."/>
            <person name="Guerrero F.D."/>
            <person name="Moolhuijzen P."/>
            <person name="Goolsby J.A."/>
            <person name="Tidwell J."/>
            <person name="Bellgard S.E."/>
            <person name="Bellgard M.I."/>
        </authorList>
    </citation>
    <scope>NUCLEOTIDE SEQUENCE</scope>
    <source>
        <tissue evidence="2">Shoot tissue taken approximately 20 cm above the soil surface</tissue>
    </source>
</reference>
<keyword evidence="1" id="KW-0812">Transmembrane</keyword>
<feature type="transmembrane region" description="Helical" evidence="1">
    <location>
        <begin position="12"/>
        <end position="30"/>
    </location>
</feature>
<dbReference type="EMBL" id="GBRH01235908">
    <property type="protein sequence ID" value="JAD61987.1"/>
    <property type="molecule type" value="Transcribed_RNA"/>
</dbReference>
<name>A0A0A9BRN0_ARUDO</name>
<proteinExistence type="predicted"/>
<keyword evidence="1" id="KW-1133">Transmembrane helix</keyword>
<accession>A0A0A9BRN0</accession>
<keyword evidence="1" id="KW-0472">Membrane</keyword>
<evidence type="ECO:0000256" key="1">
    <source>
        <dbReference type="SAM" id="Phobius"/>
    </source>
</evidence>
<sequence>MKCNLYTNMLGIDIYVVLKYFLSFLSLCYVTKSSR</sequence>
<reference evidence="2" key="1">
    <citation type="submission" date="2014-09" db="EMBL/GenBank/DDBJ databases">
        <authorList>
            <person name="Magalhaes I.L.F."/>
            <person name="Oliveira U."/>
            <person name="Santos F.R."/>
            <person name="Vidigal T.H.D.A."/>
            <person name="Brescovit A.D."/>
            <person name="Santos A.J."/>
        </authorList>
    </citation>
    <scope>NUCLEOTIDE SEQUENCE</scope>
    <source>
        <tissue evidence="2">Shoot tissue taken approximately 20 cm above the soil surface</tissue>
    </source>
</reference>
<evidence type="ECO:0000313" key="2">
    <source>
        <dbReference type="EMBL" id="JAD61987.1"/>
    </source>
</evidence>
<organism evidence="2">
    <name type="scientific">Arundo donax</name>
    <name type="common">Giant reed</name>
    <name type="synonym">Donax arundinaceus</name>
    <dbReference type="NCBI Taxonomy" id="35708"/>
    <lineage>
        <taxon>Eukaryota</taxon>
        <taxon>Viridiplantae</taxon>
        <taxon>Streptophyta</taxon>
        <taxon>Embryophyta</taxon>
        <taxon>Tracheophyta</taxon>
        <taxon>Spermatophyta</taxon>
        <taxon>Magnoliopsida</taxon>
        <taxon>Liliopsida</taxon>
        <taxon>Poales</taxon>
        <taxon>Poaceae</taxon>
        <taxon>PACMAD clade</taxon>
        <taxon>Arundinoideae</taxon>
        <taxon>Arundineae</taxon>
        <taxon>Arundo</taxon>
    </lineage>
</organism>
<dbReference type="AlphaFoldDB" id="A0A0A9BRN0"/>
<protein>
    <submittedName>
        <fullName evidence="2">Uncharacterized protein</fullName>
    </submittedName>
</protein>